<comment type="caution">
    <text evidence="2">The sequence shown here is derived from an EMBL/GenBank/DDBJ whole genome shotgun (WGS) entry which is preliminary data.</text>
</comment>
<accession>A0A8T1GF11</accession>
<name>A0A8T1GF11_9STRA</name>
<organism evidence="2 3">
    <name type="scientific">Phytophthora cactorum</name>
    <dbReference type="NCBI Taxonomy" id="29920"/>
    <lineage>
        <taxon>Eukaryota</taxon>
        <taxon>Sar</taxon>
        <taxon>Stramenopiles</taxon>
        <taxon>Oomycota</taxon>
        <taxon>Peronosporomycetes</taxon>
        <taxon>Peronosporales</taxon>
        <taxon>Peronosporaceae</taxon>
        <taxon>Phytophthora</taxon>
    </lineage>
</organism>
<dbReference type="EMBL" id="RCMG01000483">
    <property type="protein sequence ID" value="KAG2853407.1"/>
    <property type="molecule type" value="Genomic_DNA"/>
</dbReference>
<evidence type="ECO:0000313" key="3">
    <source>
        <dbReference type="Proteomes" id="UP000697107"/>
    </source>
</evidence>
<gene>
    <name evidence="1" type="ORF">PC113_g14195</name>
    <name evidence="2" type="ORF">PC118_g7278</name>
</gene>
<evidence type="ECO:0000313" key="1">
    <source>
        <dbReference type="EMBL" id="KAG2853407.1"/>
    </source>
</evidence>
<sequence>MTTGSYLKLLQCVQDSVGSQLISKDVAWRCKLKRYGLSNQEAKVAMSPNVFDILTVIDPSKIAVQGIAWVKSKIRQTCEAKGMVYFRHKWRQFSRYFQGTWMDTYPPTFWNVFDMSRVSRANRVVPS</sequence>
<dbReference type="AlphaFoldDB" id="A0A8T1GF11"/>
<evidence type="ECO:0000313" key="2">
    <source>
        <dbReference type="EMBL" id="KAG2987435.1"/>
    </source>
</evidence>
<dbReference type="Proteomes" id="UP000735874">
    <property type="component" value="Unassembled WGS sequence"/>
</dbReference>
<reference evidence="2" key="1">
    <citation type="submission" date="2018-10" db="EMBL/GenBank/DDBJ databases">
        <title>Effector identification in a new, highly contiguous assembly of the strawberry crown rot pathogen Phytophthora cactorum.</title>
        <authorList>
            <person name="Armitage A.D."/>
            <person name="Nellist C.F."/>
            <person name="Bates H."/>
            <person name="Vickerstaff R.J."/>
            <person name="Harrison R.J."/>
        </authorList>
    </citation>
    <scope>NUCLEOTIDE SEQUENCE</scope>
    <source>
        <strain evidence="1">15-7</strain>
        <strain evidence="2">P415</strain>
    </source>
</reference>
<protein>
    <submittedName>
        <fullName evidence="2">Uncharacterized protein</fullName>
    </submittedName>
</protein>
<dbReference type="Proteomes" id="UP000697107">
    <property type="component" value="Unassembled WGS sequence"/>
</dbReference>
<proteinExistence type="predicted"/>
<dbReference type="EMBL" id="RCML01000172">
    <property type="protein sequence ID" value="KAG2987435.1"/>
    <property type="molecule type" value="Genomic_DNA"/>
</dbReference>